<dbReference type="EMBL" id="VSSQ01085583">
    <property type="protein sequence ID" value="MPN33196.1"/>
    <property type="molecule type" value="Genomic_DNA"/>
</dbReference>
<keyword evidence="6" id="KW-0762">Sugar transport</keyword>
<reference evidence="10" key="1">
    <citation type="submission" date="2019-08" db="EMBL/GenBank/DDBJ databases">
        <authorList>
            <person name="Kucharzyk K."/>
            <person name="Murdoch R.W."/>
            <person name="Higgins S."/>
            <person name="Loffler F."/>
        </authorList>
    </citation>
    <scope>NUCLEOTIDE SEQUENCE</scope>
</reference>
<dbReference type="PRINTS" id="PR00107">
    <property type="entry name" value="PHOSPHOCPHPR"/>
</dbReference>
<sequence>MYVRQTLLKNASGLHARPASELVARAKGFSSQVLIRNADKPDTQPVNAKSIVRLLSVGLSAGTTVEISADGPDEQEAVTQLITLIDSGFGEE</sequence>
<dbReference type="GO" id="GO:0005737">
    <property type="term" value="C:cytoplasm"/>
    <property type="evidence" value="ECO:0007669"/>
    <property type="project" value="UniProtKB-SubCell"/>
</dbReference>
<evidence type="ECO:0000256" key="8">
    <source>
        <dbReference type="ARBA" id="ARBA00033055"/>
    </source>
</evidence>
<evidence type="ECO:0000256" key="7">
    <source>
        <dbReference type="ARBA" id="ARBA00022683"/>
    </source>
</evidence>
<keyword evidence="5" id="KW-0963">Cytoplasm</keyword>
<dbReference type="SUPFAM" id="SSF55594">
    <property type="entry name" value="HPr-like"/>
    <property type="match status" value="1"/>
</dbReference>
<dbReference type="InterPro" id="IPR050399">
    <property type="entry name" value="HPr"/>
</dbReference>
<dbReference type="Gene3D" id="3.30.1340.10">
    <property type="entry name" value="HPr-like"/>
    <property type="match status" value="1"/>
</dbReference>
<name>A0A645H3Y8_9ZZZZ</name>
<comment type="caution">
    <text evidence="10">The sequence shown here is derived from an EMBL/GenBank/DDBJ whole genome shotgun (WGS) entry which is preliminary data.</text>
</comment>
<dbReference type="PANTHER" id="PTHR33705:SF1">
    <property type="entry name" value="PHOSPHOCARRIER PROTEIN HPR"/>
    <property type="match status" value="1"/>
</dbReference>
<dbReference type="InterPro" id="IPR000032">
    <property type="entry name" value="HPr-like"/>
</dbReference>
<dbReference type="NCBIfam" id="TIGR01003">
    <property type="entry name" value="PTS_HPr_family"/>
    <property type="match status" value="1"/>
</dbReference>
<dbReference type="InterPro" id="IPR035895">
    <property type="entry name" value="HPr-like_sf"/>
</dbReference>
<evidence type="ECO:0000256" key="1">
    <source>
        <dbReference type="ARBA" id="ARBA00003681"/>
    </source>
</evidence>
<organism evidence="10">
    <name type="scientific">bioreactor metagenome</name>
    <dbReference type="NCBI Taxonomy" id="1076179"/>
    <lineage>
        <taxon>unclassified sequences</taxon>
        <taxon>metagenomes</taxon>
        <taxon>ecological metagenomes</taxon>
    </lineage>
</organism>
<evidence type="ECO:0000256" key="3">
    <source>
        <dbReference type="ARBA" id="ARBA00020422"/>
    </source>
</evidence>
<dbReference type="Pfam" id="PF00381">
    <property type="entry name" value="PTS-HPr"/>
    <property type="match status" value="1"/>
</dbReference>
<dbReference type="InterPro" id="IPR002114">
    <property type="entry name" value="PTS_HPr_Ser_P_site"/>
</dbReference>
<evidence type="ECO:0000313" key="10">
    <source>
        <dbReference type="EMBL" id="MPN33196.1"/>
    </source>
</evidence>
<dbReference type="InterPro" id="IPR001020">
    <property type="entry name" value="PTS_HPr_His_P_site"/>
</dbReference>
<proteinExistence type="predicted"/>
<dbReference type="GO" id="GO:0009401">
    <property type="term" value="P:phosphoenolpyruvate-dependent sugar phosphotransferase system"/>
    <property type="evidence" value="ECO:0007669"/>
    <property type="project" value="UniProtKB-KW"/>
</dbReference>
<dbReference type="PROSITE" id="PS51350">
    <property type="entry name" value="PTS_HPR_DOM"/>
    <property type="match status" value="1"/>
</dbReference>
<evidence type="ECO:0000256" key="4">
    <source>
        <dbReference type="ARBA" id="ARBA00022448"/>
    </source>
</evidence>
<comment type="subcellular location">
    <subcellularLocation>
        <location evidence="2">Cytoplasm</location>
    </subcellularLocation>
</comment>
<keyword evidence="4" id="KW-0813">Transport</keyword>
<dbReference type="PROSITE" id="PS00369">
    <property type="entry name" value="PTS_HPR_HIS"/>
    <property type="match status" value="1"/>
</dbReference>
<protein>
    <recommendedName>
        <fullName evidence="3">Phosphocarrier protein HPr</fullName>
    </recommendedName>
    <alternativeName>
        <fullName evidence="8">Histidine-containing protein</fullName>
    </alternativeName>
</protein>
<keyword evidence="7" id="KW-0598">Phosphotransferase system</keyword>
<feature type="domain" description="HPr" evidence="9">
    <location>
        <begin position="1"/>
        <end position="92"/>
    </location>
</feature>
<dbReference type="PROSITE" id="PS00589">
    <property type="entry name" value="PTS_HPR_SER"/>
    <property type="match status" value="1"/>
</dbReference>
<dbReference type="AlphaFoldDB" id="A0A645H3Y8"/>
<evidence type="ECO:0000259" key="9">
    <source>
        <dbReference type="PROSITE" id="PS51350"/>
    </source>
</evidence>
<comment type="function">
    <text evidence="1">General (non sugar-specific) component of the phosphoenolpyruvate-dependent sugar phosphotransferase system (sugar PTS). This major carbohydrate active-transport system catalyzes the phosphorylation of incoming sugar substrates concomitantly with their translocation across the cell membrane. The phosphoryl group from phosphoenolpyruvate (PEP) is transferred to the phosphoryl carrier protein HPr by enzyme I. Phospho-HPr then transfers it to the PTS EIIA domain.</text>
</comment>
<evidence type="ECO:0000256" key="5">
    <source>
        <dbReference type="ARBA" id="ARBA00022490"/>
    </source>
</evidence>
<evidence type="ECO:0000256" key="6">
    <source>
        <dbReference type="ARBA" id="ARBA00022597"/>
    </source>
</evidence>
<gene>
    <name evidence="10" type="primary">ptsH_18</name>
    <name evidence="10" type="ORF">SDC9_180680</name>
</gene>
<accession>A0A645H3Y8</accession>
<evidence type="ECO:0000256" key="2">
    <source>
        <dbReference type="ARBA" id="ARBA00004496"/>
    </source>
</evidence>
<dbReference type="CDD" id="cd00367">
    <property type="entry name" value="PTS-HPr_like"/>
    <property type="match status" value="1"/>
</dbReference>
<dbReference type="PANTHER" id="PTHR33705">
    <property type="entry name" value="PHOSPHOCARRIER PROTEIN HPR"/>
    <property type="match status" value="1"/>
</dbReference>